<comment type="caution">
    <text evidence="3">The sequence shown here is derived from an EMBL/GenBank/DDBJ whole genome shotgun (WGS) entry which is preliminary data.</text>
</comment>
<proteinExistence type="predicted"/>
<dbReference type="CDD" id="cd12797">
    <property type="entry name" value="M23_peptidase"/>
    <property type="match status" value="1"/>
</dbReference>
<dbReference type="InterPro" id="IPR011055">
    <property type="entry name" value="Dup_hybrid_motif"/>
</dbReference>
<sequence>MIKKCWFIFLIFSLGGICQDRYSRDYFGSPLDISLNIAGSFGELRPNHFHSGIDFRTQQKEGFPVYATADGYISRLNISTYGYGKCLYIDHPNGYTTVYAHLQRFSESIDRYVKEKQYLEKTFVLELRPKADLLPVKKGDLIGYTGNTGGSSGPHLHFEIRDTKTEFAMNPFLFGYDKLIKDTKAPSVEGLYAYALSKNAVINGSSDPIMIPLSLQSDGTYLAAPVKAKDTIGFAINTHDVSDYNFGKNGIYKLEAFLNGTLHFGYQFDHFSFDESKHINCFIDYSRYKRTHQRFQKLFIGYIYPESIIKYRTDNGHVKVVPSYNLSYKIDIHDFHGNKNTIIIPIEFSDSNASVISNSFKTPYFLKSQIEQLYSKDGISVFIPEQTFYEDFYIKFDVKNNELYLHDQSVAITKAMTITFDVTHLPKEMREKMFIANLDGTRIEYNPTIKKENQFIIKAKKLGKFLIATDTIAPKIYSPNFKLAEDLTTKDSLKIFISDNLSGIKSYNAYLNNEWILMEYEPKLNRLIHYFSDSKFINGKNDFKLEVMDNLGNTATFESNFYKTKT</sequence>
<evidence type="ECO:0000256" key="1">
    <source>
        <dbReference type="ARBA" id="ARBA00022729"/>
    </source>
</evidence>
<feature type="domain" description="M23ase beta-sheet core" evidence="2">
    <location>
        <begin position="49"/>
        <end position="118"/>
    </location>
</feature>
<dbReference type="OrthoDB" id="9810477at2"/>
<evidence type="ECO:0000313" key="3">
    <source>
        <dbReference type="EMBL" id="OWP77833.1"/>
    </source>
</evidence>
<feature type="domain" description="M23ase beta-sheet core" evidence="2">
    <location>
        <begin position="136"/>
        <end position="165"/>
    </location>
</feature>
<evidence type="ECO:0000313" key="4">
    <source>
        <dbReference type="Proteomes" id="UP000198034"/>
    </source>
</evidence>
<dbReference type="SUPFAM" id="SSF51261">
    <property type="entry name" value="Duplicated hybrid motif"/>
    <property type="match status" value="1"/>
</dbReference>
<accession>A0A246GBA5</accession>
<dbReference type="AlphaFoldDB" id="A0A246GBA5"/>
<dbReference type="GO" id="GO:0004222">
    <property type="term" value="F:metalloendopeptidase activity"/>
    <property type="evidence" value="ECO:0007669"/>
    <property type="project" value="TreeGrafter"/>
</dbReference>
<dbReference type="PANTHER" id="PTHR21666">
    <property type="entry name" value="PEPTIDASE-RELATED"/>
    <property type="match status" value="1"/>
</dbReference>
<keyword evidence="1" id="KW-0732">Signal</keyword>
<dbReference type="InterPro" id="IPR050570">
    <property type="entry name" value="Cell_wall_metabolism_enzyme"/>
</dbReference>
<organism evidence="3 4">
    <name type="scientific">Flavobacterium columnare</name>
    <dbReference type="NCBI Taxonomy" id="996"/>
    <lineage>
        <taxon>Bacteria</taxon>
        <taxon>Pseudomonadati</taxon>
        <taxon>Bacteroidota</taxon>
        <taxon>Flavobacteriia</taxon>
        <taxon>Flavobacteriales</taxon>
        <taxon>Flavobacteriaceae</taxon>
        <taxon>Flavobacterium</taxon>
    </lineage>
</organism>
<dbReference type="InterPro" id="IPR016047">
    <property type="entry name" value="M23ase_b-sheet_dom"/>
</dbReference>
<protein>
    <submittedName>
        <fullName evidence="3">Peptidase M23</fullName>
    </submittedName>
</protein>
<dbReference type="PANTHER" id="PTHR21666:SF289">
    <property type="entry name" value="L-ALA--D-GLU ENDOPEPTIDASE"/>
    <property type="match status" value="1"/>
</dbReference>
<dbReference type="EMBL" id="MTCY01000014">
    <property type="protein sequence ID" value="OWP77833.1"/>
    <property type="molecule type" value="Genomic_DNA"/>
</dbReference>
<gene>
    <name evidence="3" type="ORF">BWK62_06670</name>
</gene>
<dbReference type="Gene3D" id="2.70.70.10">
    <property type="entry name" value="Glucose Permease (Domain IIA)"/>
    <property type="match status" value="1"/>
</dbReference>
<dbReference type="Pfam" id="PF01551">
    <property type="entry name" value="Peptidase_M23"/>
    <property type="match status" value="2"/>
</dbReference>
<name>A0A246GBA5_9FLAO</name>
<evidence type="ECO:0000259" key="2">
    <source>
        <dbReference type="Pfam" id="PF01551"/>
    </source>
</evidence>
<dbReference type="Proteomes" id="UP000198034">
    <property type="component" value="Unassembled WGS sequence"/>
</dbReference>
<reference evidence="3 4" key="1">
    <citation type="journal article" date="2017" name="Infect. Genet. Evol.">
        <title>Comparative genome analysis of fish pathogen Flavobacterium columnare reveals extensive sequence diversity within the species.</title>
        <authorList>
            <person name="Kayansamruaj P."/>
            <person name="Dong H.T."/>
            <person name="Hirono I."/>
            <person name="Kondo H."/>
            <person name="Senapin S."/>
            <person name="Rodkhum C."/>
        </authorList>
    </citation>
    <scope>NUCLEOTIDE SEQUENCE [LARGE SCALE GENOMIC DNA]</scope>
    <source>
        <strain evidence="3 4">1214</strain>
    </source>
</reference>